<protein>
    <recommendedName>
        <fullName evidence="3">DUF3541 domain-containing protein</fullName>
    </recommendedName>
</protein>
<dbReference type="OrthoDB" id="6080009at2"/>
<dbReference type="AlphaFoldDB" id="A0A4Y4EYN8"/>
<evidence type="ECO:0000313" key="2">
    <source>
        <dbReference type="Proteomes" id="UP000319812"/>
    </source>
</evidence>
<organism evidence="1 2">
    <name type="scientific">Halomonas halmophila</name>
    <dbReference type="NCBI Taxonomy" id="252"/>
    <lineage>
        <taxon>Bacteria</taxon>
        <taxon>Pseudomonadati</taxon>
        <taxon>Pseudomonadota</taxon>
        <taxon>Gammaproteobacteria</taxon>
        <taxon>Oceanospirillales</taxon>
        <taxon>Halomonadaceae</taxon>
        <taxon>Halomonas</taxon>
    </lineage>
</organism>
<dbReference type="Pfam" id="PF12060">
    <property type="entry name" value="DUF3541"/>
    <property type="match status" value="1"/>
</dbReference>
<gene>
    <name evidence="1" type="ORF">HHA01_12330</name>
</gene>
<dbReference type="EMBL" id="BJOC01000018">
    <property type="protein sequence ID" value="GED22256.1"/>
    <property type="molecule type" value="Genomic_DNA"/>
</dbReference>
<dbReference type="Proteomes" id="UP000319812">
    <property type="component" value="Unassembled WGS sequence"/>
</dbReference>
<comment type="caution">
    <text evidence="1">The sequence shown here is derived from an EMBL/GenBank/DDBJ whole genome shotgun (WGS) entry which is preliminary data.</text>
</comment>
<evidence type="ECO:0008006" key="3">
    <source>
        <dbReference type="Google" id="ProtNLM"/>
    </source>
</evidence>
<dbReference type="RefSeq" id="WP_141318828.1">
    <property type="nucleotide sequence ID" value="NZ_BJOC01000018.1"/>
</dbReference>
<proteinExistence type="predicted"/>
<accession>A0A4Y4EYN8</accession>
<dbReference type="InterPro" id="IPR021928">
    <property type="entry name" value="DUF3541"/>
</dbReference>
<name>A0A4Y4EYN8_9GAMM</name>
<sequence length="355" mass="40540">MIALPSWHIARPRLAWLLLLLWLGGCAADVHHDEADYTRVATEIRQHYEAILPELPMSDRRHYAQRLYRMTGEARYLPLNRAYGEQLVEELRAEIPGLSQPAVVAQRAADARHGYPERTAKQRRRKQMLAEWGDIAYAKGLAFRLTQASYHGLLNETDLPGYRQALDYLRSLDFRAFVTAPGPLEVYAAQVANLVYYLDELGVADLRQASIQAFRAHYPAERDAGLPRPSYRNKIYGMTHFVIAASDYYQRPVSADEFGWILEEFAADLERILRDTKADIFTEVGISFLLAGREGDPTVRRLREALLARYSPEARMVPAEQGGLDPVQGEHRNVLAIMLLDWPERLYPGPDLSHW</sequence>
<keyword evidence="2" id="KW-1185">Reference proteome</keyword>
<evidence type="ECO:0000313" key="1">
    <source>
        <dbReference type="EMBL" id="GED22256.1"/>
    </source>
</evidence>
<reference evidence="1 2" key="1">
    <citation type="submission" date="2019-06" db="EMBL/GenBank/DDBJ databases">
        <title>Whole genome shotgun sequence of Halomonas halmophila NBRC 15537.</title>
        <authorList>
            <person name="Hosoyama A."/>
            <person name="Uohara A."/>
            <person name="Ohji S."/>
            <person name="Ichikawa N."/>
        </authorList>
    </citation>
    <scope>NUCLEOTIDE SEQUENCE [LARGE SCALE GENOMIC DNA]</scope>
    <source>
        <strain evidence="1 2">NBRC 15537</strain>
    </source>
</reference>